<name>A0A1H2XT05_9FIRM</name>
<accession>A0A1H2XT05</accession>
<evidence type="ECO:0000313" key="2">
    <source>
        <dbReference type="EMBL" id="SDW95930.1"/>
    </source>
</evidence>
<gene>
    <name evidence="2" type="ORF">SAMN05660923_01520</name>
</gene>
<dbReference type="InterPro" id="IPR024617">
    <property type="entry name" value="DUF3870"/>
</dbReference>
<feature type="domain" description="DUF3870" evidence="1">
    <location>
        <begin position="15"/>
        <end position="106"/>
    </location>
</feature>
<dbReference type="OrthoDB" id="88363at2"/>
<protein>
    <recommendedName>
        <fullName evidence="1">DUF3870 domain-containing protein</fullName>
    </recommendedName>
</protein>
<reference evidence="2 3" key="1">
    <citation type="submission" date="2016-10" db="EMBL/GenBank/DDBJ databases">
        <authorList>
            <person name="de Groot N.N."/>
        </authorList>
    </citation>
    <scope>NUCLEOTIDE SEQUENCE [LARGE SCALE GENOMIC DNA]</scope>
    <source>
        <strain evidence="2 3">DSM 23310</strain>
    </source>
</reference>
<evidence type="ECO:0000313" key="3">
    <source>
        <dbReference type="Proteomes" id="UP000198828"/>
    </source>
</evidence>
<sequence length="115" mass="13196">MRKVRDFGEDTVYFVSYAKLPSDTAATYVHKVVGVGFLINTKTGIIEDMMVTLISDLVKDFLAYLIIGYNIDRDGIDGIIEKIESRFFGYSQKAVIVAIKGVYRRYLKWKEENIK</sequence>
<proteinExistence type="predicted"/>
<keyword evidence="3" id="KW-1185">Reference proteome</keyword>
<evidence type="ECO:0000259" key="1">
    <source>
        <dbReference type="Pfam" id="PF12986"/>
    </source>
</evidence>
<dbReference type="AlphaFoldDB" id="A0A1H2XT05"/>
<dbReference type="RefSeq" id="WP_159428646.1">
    <property type="nucleotide sequence ID" value="NZ_BSYN01000007.1"/>
</dbReference>
<organism evidence="2 3">
    <name type="scientific">Tepidimicrobium xylanilyticum</name>
    <dbReference type="NCBI Taxonomy" id="1123352"/>
    <lineage>
        <taxon>Bacteria</taxon>
        <taxon>Bacillati</taxon>
        <taxon>Bacillota</taxon>
        <taxon>Tissierellia</taxon>
        <taxon>Tissierellales</taxon>
        <taxon>Tepidimicrobiaceae</taxon>
        <taxon>Tepidimicrobium</taxon>
    </lineage>
</organism>
<dbReference type="EMBL" id="FNNG01000005">
    <property type="protein sequence ID" value="SDW95930.1"/>
    <property type="molecule type" value="Genomic_DNA"/>
</dbReference>
<dbReference type="Proteomes" id="UP000198828">
    <property type="component" value="Unassembled WGS sequence"/>
</dbReference>
<dbReference type="Pfam" id="PF12986">
    <property type="entry name" value="DUF3870"/>
    <property type="match status" value="1"/>
</dbReference>